<keyword evidence="1" id="KW-1185">Reference proteome</keyword>
<organism evidence="1 2">
    <name type="scientific">Strongyloides venezuelensis</name>
    <name type="common">Threadworm</name>
    <dbReference type="NCBI Taxonomy" id="75913"/>
    <lineage>
        <taxon>Eukaryota</taxon>
        <taxon>Metazoa</taxon>
        <taxon>Ecdysozoa</taxon>
        <taxon>Nematoda</taxon>
        <taxon>Chromadorea</taxon>
        <taxon>Rhabditida</taxon>
        <taxon>Tylenchina</taxon>
        <taxon>Panagrolaimomorpha</taxon>
        <taxon>Strongyloidoidea</taxon>
        <taxon>Strongyloididae</taxon>
        <taxon>Strongyloides</taxon>
    </lineage>
</organism>
<protein>
    <submittedName>
        <fullName evidence="2">C2H2-type domain-containing protein</fullName>
    </submittedName>
</protein>
<dbReference type="AlphaFoldDB" id="A0A0K0FMX9"/>
<dbReference type="Proteomes" id="UP000035680">
    <property type="component" value="Unassembled WGS sequence"/>
</dbReference>
<sequence length="140" mass="16463">MTQKYENRDLPLNDDKSFNVTVEVDCVSTTIKINLYLDDVKRLINCEICKNKIGCSYMSRRKHMFYEHLNCIKYSLRNVNNIKKFDVLFVGFLTINKCFPSEVVCSDFQCLSCGFFYKSEHGRVNHIALCHQNDFLVQRP</sequence>
<name>A0A0K0FMX9_STRVS</name>
<reference evidence="2" key="2">
    <citation type="submission" date="2015-08" db="UniProtKB">
        <authorList>
            <consortium name="WormBaseParasite"/>
        </authorList>
    </citation>
    <scope>IDENTIFICATION</scope>
</reference>
<dbReference type="STRING" id="75913.A0A0K0FMX9"/>
<proteinExistence type="predicted"/>
<reference evidence="1" key="1">
    <citation type="submission" date="2014-07" db="EMBL/GenBank/DDBJ databases">
        <authorList>
            <person name="Martin A.A"/>
            <person name="De Silva N."/>
        </authorList>
    </citation>
    <scope>NUCLEOTIDE SEQUENCE</scope>
</reference>
<accession>A0A0K0FMX9</accession>
<evidence type="ECO:0000313" key="1">
    <source>
        <dbReference type="Proteomes" id="UP000035680"/>
    </source>
</evidence>
<evidence type="ECO:0000313" key="2">
    <source>
        <dbReference type="WBParaSite" id="SVE_1035800.1"/>
    </source>
</evidence>
<dbReference type="WBParaSite" id="SVE_1035800.1">
    <property type="protein sequence ID" value="SVE_1035800.1"/>
    <property type="gene ID" value="SVE_1035800"/>
</dbReference>